<proteinExistence type="predicted"/>
<dbReference type="GO" id="GO:0016757">
    <property type="term" value="F:glycosyltransferase activity"/>
    <property type="evidence" value="ECO:0007669"/>
    <property type="project" value="InterPro"/>
</dbReference>
<protein>
    <recommendedName>
        <fullName evidence="4">Glycogenin glucosyltransferase</fullName>
    </recommendedName>
</protein>
<feature type="compositionally biased region" description="Basic and acidic residues" evidence="1">
    <location>
        <begin position="575"/>
        <end position="588"/>
    </location>
</feature>
<feature type="compositionally biased region" description="Low complexity" evidence="1">
    <location>
        <begin position="755"/>
        <end position="776"/>
    </location>
</feature>
<evidence type="ECO:0000256" key="1">
    <source>
        <dbReference type="SAM" id="MobiDB-lite"/>
    </source>
</evidence>
<feature type="compositionally biased region" description="Pro residues" evidence="1">
    <location>
        <begin position="617"/>
        <end position="629"/>
    </location>
</feature>
<dbReference type="InterPro" id="IPR002495">
    <property type="entry name" value="Glyco_trans_8"/>
</dbReference>
<feature type="compositionally biased region" description="Basic and acidic residues" evidence="1">
    <location>
        <begin position="551"/>
        <end position="561"/>
    </location>
</feature>
<feature type="region of interest" description="Disordered" evidence="1">
    <location>
        <begin position="912"/>
        <end position="944"/>
    </location>
</feature>
<accession>A0A4S4M1Y7</accession>
<keyword evidence="3" id="KW-1185">Reference proteome</keyword>
<evidence type="ECO:0008006" key="4">
    <source>
        <dbReference type="Google" id="ProtNLM"/>
    </source>
</evidence>
<dbReference type="SUPFAM" id="SSF53448">
    <property type="entry name" value="Nucleotide-diphospho-sugar transferases"/>
    <property type="match status" value="1"/>
</dbReference>
<sequence length="1099" mass="119628">MATPYAFVTLLTSDSYLPGALTLVAALRDLHASPPIPPEVDFQTVCLVTPETVDVSSIKLLRRAFNVVVGVEIIEENNARGLQLLGKDISPSPSPNSTAKASSPLFHACYDACLEFIAYVLTPDYLPQDVPICTPSSPSCTYSALLSIRRLYFLMPTSSRPVHSLIFFSFPHEFAAVPDVGWPDIFNTGLMVLTPGEAKFNDLMDLSKSKGSWDGGDQGLLNEWRGSDWYRLSFTYNTTPTAAYTYAPAYERFGSQISAIHFIGSNKPWDSIPWRAPGSSDAQQAASGPLQAYDYSALVDRWYAVYDKHYRSTATVPATDHALQRYEPAWEKQGGLGAEVSRTLTTGSVLGLEDLRKIAIEGFAGPVGHAQTLPGEGRYMRLPLEGRFDLMRPLPEPKIESEAVSEAAAGDGDKTPQATQSYFKTGPSTPGLGELHTLPTPGPDELPPVPHPYPRSLPPSSPETPSPPQAPGMHIPAQIQPASPWHPYQPDHAPTDATKSSPEIPLAKGHAQHIIHRPPTEPVQHYVQGVHFHYPTGISGSPLPSPSHQLTPRDSETRTESETQAPTGQAQDEDVTLREDSSQGHHLGEQPPPIRQHLESPLYLQSQWRHEEHHEPPPPPQEPPRPSSPPMVAWNPAIEPPPKEAPVSNFPTDTYFPNAWDRSMDPFGTPAYDLLHSPTPPSSALFALPPPGQIPQRLLREGHYINVLGEQSDVAPSPDRTKVKSVFPWEERPRHTPARVFPSTDAPPPGTFIASSPSPLTSPQQLLSPLQQTPSPRMGLPTNFAFSNAWDSVPSIQRYASKLVRPARAPVALAPAFDLAESRKQENNLFKTQWDESGESSVEGDDEDTEDEDERQEDRKRRSRSGSASQPHALKGKKKEYRMVGVQTIPKETRDQGVQVAILPDPSVADRLAKGKKGRIDAGTRVRGTTSPPDNREWAAVPGFDGPVPGPAAVGGFSQAHLVGPGLGVTNKLSPLESPTGLRSPRMYSSPKSSPKTSSSNVAGAFKQAPPLRTHFDRMSPVARTLSSDAASSSPSSAGPPTSPMDTLNTPVRKTAARVWDPARGVDIFKKGSEEVLARFLKMGSWGEEEGGERERTST</sequence>
<dbReference type="EMBL" id="SGPL01000056">
    <property type="protein sequence ID" value="THH19054.1"/>
    <property type="molecule type" value="Genomic_DNA"/>
</dbReference>
<feature type="region of interest" description="Disordered" evidence="1">
    <location>
        <begin position="399"/>
        <end position="503"/>
    </location>
</feature>
<dbReference type="AlphaFoldDB" id="A0A4S4M1Y7"/>
<dbReference type="InterPro" id="IPR029044">
    <property type="entry name" value="Nucleotide-diphossugar_trans"/>
</dbReference>
<feature type="region of interest" description="Disordered" evidence="1">
    <location>
        <begin position="608"/>
        <end position="650"/>
    </location>
</feature>
<dbReference type="Gene3D" id="3.90.550.10">
    <property type="entry name" value="Spore Coat Polysaccharide Biosynthesis Protein SpsA, Chain A"/>
    <property type="match status" value="2"/>
</dbReference>
<dbReference type="PANTHER" id="PTHR11183">
    <property type="entry name" value="GLYCOGENIN SUBFAMILY MEMBER"/>
    <property type="match status" value="1"/>
</dbReference>
<dbReference type="Proteomes" id="UP000310158">
    <property type="component" value="Unassembled WGS sequence"/>
</dbReference>
<feature type="compositionally biased region" description="Low complexity" evidence="1">
    <location>
        <begin position="989"/>
        <end position="1000"/>
    </location>
</feature>
<dbReference type="InterPro" id="IPR050587">
    <property type="entry name" value="GNT1/Glycosyltrans_8"/>
</dbReference>
<feature type="compositionally biased region" description="Polar residues" evidence="1">
    <location>
        <begin position="416"/>
        <end position="428"/>
    </location>
</feature>
<organism evidence="2 3">
    <name type="scientific">Bondarzewia mesenterica</name>
    <dbReference type="NCBI Taxonomy" id="1095465"/>
    <lineage>
        <taxon>Eukaryota</taxon>
        <taxon>Fungi</taxon>
        <taxon>Dikarya</taxon>
        <taxon>Basidiomycota</taxon>
        <taxon>Agaricomycotina</taxon>
        <taxon>Agaricomycetes</taxon>
        <taxon>Russulales</taxon>
        <taxon>Bondarzewiaceae</taxon>
        <taxon>Bondarzewia</taxon>
    </lineage>
</organism>
<dbReference type="Pfam" id="PF01501">
    <property type="entry name" value="Glyco_transf_8"/>
    <property type="match status" value="1"/>
</dbReference>
<feature type="compositionally biased region" description="Low complexity" evidence="1">
    <location>
        <begin position="1027"/>
        <end position="1040"/>
    </location>
</feature>
<feature type="compositionally biased region" description="Pro residues" evidence="1">
    <location>
        <begin position="440"/>
        <end position="470"/>
    </location>
</feature>
<reference evidence="2 3" key="1">
    <citation type="submission" date="2019-02" db="EMBL/GenBank/DDBJ databases">
        <title>Genome sequencing of the rare red list fungi Bondarzewia mesenterica.</title>
        <authorList>
            <person name="Buettner E."/>
            <person name="Kellner H."/>
        </authorList>
    </citation>
    <scope>NUCLEOTIDE SEQUENCE [LARGE SCALE GENOMIC DNA]</scope>
    <source>
        <strain evidence="2 3">DSM 108281</strain>
    </source>
</reference>
<dbReference type="OrthoDB" id="2014201at2759"/>
<comment type="caution">
    <text evidence="2">The sequence shown here is derived from an EMBL/GenBank/DDBJ whole genome shotgun (WGS) entry which is preliminary data.</text>
</comment>
<evidence type="ECO:0000313" key="3">
    <source>
        <dbReference type="Proteomes" id="UP000310158"/>
    </source>
</evidence>
<evidence type="ECO:0000313" key="2">
    <source>
        <dbReference type="EMBL" id="THH19054.1"/>
    </source>
</evidence>
<feature type="region of interest" description="Disordered" evidence="1">
    <location>
        <begin position="973"/>
        <end position="1060"/>
    </location>
</feature>
<feature type="compositionally biased region" description="Acidic residues" evidence="1">
    <location>
        <begin position="836"/>
        <end position="855"/>
    </location>
</feature>
<feature type="region of interest" description="Disordered" evidence="1">
    <location>
        <begin position="533"/>
        <end position="596"/>
    </location>
</feature>
<feature type="region of interest" description="Disordered" evidence="1">
    <location>
        <begin position="828"/>
        <end position="897"/>
    </location>
</feature>
<gene>
    <name evidence="2" type="ORF">EW146_g2031</name>
</gene>
<name>A0A4S4M1Y7_9AGAM</name>
<feature type="region of interest" description="Disordered" evidence="1">
    <location>
        <begin position="736"/>
        <end position="776"/>
    </location>
</feature>